<evidence type="ECO:0000256" key="8">
    <source>
        <dbReference type="ARBA" id="ARBA00022824"/>
    </source>
</evidence>
<sequence length="353" mass="39557">MLFNNLPTDSSLVLVWYKRLRLLGQERGGPYPLSVLRSGNLHRGVSLAQTAEEVYRKYQTKVAKRVMFPMIVEKAVNQDLANKAAKTGSTVDVRDLMARYTTDFIGACGFDMESLEDENSVFQIENSVFHLLETVLNKGITNRPAGTTLLICWLLKKGEVSGCLFSFSAGFETSSSSSSYTLHQLAFHPEEQKKVQDEIDEVLLRYENKLCYDAIKEMKFRDGVLESMRLFPSVGFLIRNCTKKYTLPGSNVTIDEGFCYHTSAGAAHGRQVLRGARVHAGEFSPRDQDIMKCTYMPFGGERLGTCSRWRGWPRCCTKYSSGAGAFSEAPRLQPAARITQSIKGLPLRIKTRA</sequence>
<evidence type="ECO:0000256" key="7">
    <source>
        <dbReference type="ARBA" id="ARBA00022723"/>
    </source>
</evidence>
<evidence type="ECO:0000256" key="9">
    <source>
        <dbReference type="ARBA" id="ARBA00022848"/>
    </source>
</evidence>
<evidence type="ECO:0000256" key="3">
    <source>
        <dbReference type="ARBA" id="ARBA00004406"/>
    </source>
</evidence>
<dbReference type="AlphaFoldDB" id="A0A4C2A7J9"/>
<keyword evidence="16" id="KW-1185">Reference proteome</keyword>
<dbReference type="InterPro" id="IPR001128">
    <property type="entry name" value="Cyt_P450"/>
</dbReference>
<dbReference type="PANTHER" id="PTHR24292">
    <property type="entry name" value="CYTOCHROME P450"/>
    <property type="match status" value="1"/>
</dbReference>
<keyword evidence="7" id="KW-0479">Metal-binding</keyword>
<keyword evidence="12" id="KW-0503">Monooxygenase</keyword>
<comment type="catalytic activity">
    <reaction evidence="14">
        <text>an organic molecule + reduced [NADPH--hemoprotein reductase] + O2 = an alcohol + oxidized [NADPH--hemoprotein reductase] + H2O + H(+)</text>
        <dbReference type="Rhea" id="RHEA:17149"/>
        <dbReference type="Rhea" id="RHEA-COMP:11964"/>
        <dbReference type="Rhea" id="RHEA-COMP:11965"/>
        <dbReference type="ChEBI" id="CHEBI:15377"/>
        <dbReference type="ChEBI" id="CHEBI:15378"/>
        <dbReference type="ChEBI" id="CHEBI:15379"/>
        <dbReference type="ChEBI" id="CHEBI:30879"/>
        <dbReference type="ChEBI" id="CHEBI:57618"/>
        <dbReference type="ChEBI" id="CHEBI:58210"/>
        <dbReference type="ChEBI" id="CHEBI:142491"/>
        <dbReference type="EC" id="1.14.14.1"/>
    </reaction>
</comment>
<proteinExistence type="inferred from homology"/>
<dbReference type="EC" id="1.14.14.1" evidence="5"/>
<accession>A0A4C2A7J9</accession>
<keyword evidence="11" id="KW-0408">Iron</keyword>
<dbReference type="STRING" id="151549.A0A4C2A7J9"/>
<keyword evidence="10" id="KW-0560">Oxidoreductase</keyword>
<protein>
    <recommendedName>
        <fullName evidence="5">unspecific monooxygenase</fullName>
        <ecNumber evidence="5">1.14.14.1</ecNumber>
    </recommendedName>
</protein>
<comment type="similarity">
    <text evidence="4">Belongs to the cytochrome P450 family.</text>
</comment>
<dbReference type="GO" id="GO:0005789">
    <property type="term" value="C:endoplasmic reticulum membrane"/>
    <property type="evidence" value="ECO:0007669"/>
    <property type="project" value="UniProtKB-SubCell"/>
</dbReference>
<keyword evidence="9" id="KW-0492">Microsome</keyword>
<comment type="subcellular location">
    <subcellularLocation>
        <location evidence="3">Endoplasmic reticulum membrane</location>
        <topology evidence="3">Peripheral membrane protein</topology>
    </subcellularLocation>
    <subcellularLocation>
        <location evidence="2">Microsome membrane</location>
        <topology evidence="2">Peripheral membrane protein</topology>
    </subcellularLocation>
</comment>
<dbReference type="Proteomes" id="UP000299102">
    <property type="component" value="Unassembled WGS sequence"/>
</dbReference>
<organism evidence="15 16">
    <name type="scientific">Eumeta variegata</name>
    <name type="common">Bagworm moth</name>
    <name type="synonym">Eumeta japonica</name>
    <dbReference type="NCBI Taxonomy" id="151549"/>
    <lineage>
        <taxon>Eukaryota</taxon>
        <taxon>Metazoa</taxon>
        <taxon>Ecdysozoa</taxon>
        <taxon>Arthropoda</taxon>
        <taxon>Hexapoda</taxon>
        <taxon>Insecta</taxon>
        <taxon>Pterygota</taxon>
        <taxon>Neoptera</taxon>
        <taxon>Endopterygota</taxon>
        <taxon>Lepidoptera</taxon>
        <taxon>Glossata</taxon>
        <taxon>Ditrysia</taxon>
        <taxon>Tineoidea</taxon>
        <taxon>Psychidae</taxon>
        <taxon>Oiketicinae</taxon>
        <taxon>Eumeta</taxon>
    </lineage>
</organism>
<dbReference type="GO" id="GO:0005506">
    <property type="term" value="F:iron ion binding"/>
    <property type="evidence" value="ECO:0007669"/>
    <property type="project" value="InterPro"/>
</dbReference>
<evidence type="ECO:0000256" key="5">
    <source>
        <dbReference type="ARBA" id="ARBA00012109"/>
    </source>
</evidence>
<evidence type="ECO:0000256" key="2">
    <source>
        <dbReference type="ARBA" id="ARBA00004174"/>
    </source>
</evidence>
<keyword evidence="8" id="KW-0256">Endoplasmic reticulum</keyword>
<keyword evidence="6" id="KW-0349">Heme</keyword>
<dbReference type="SUPFAM" id="SSF48264">
    <property type="entry name" value="Cytochrome P450"/>
    <property type="match status" value="1"/>
</dbReference>
<evidence type="ECO:0000313" key="15">
    <source>
        <dbReference type="EMBL" id="GBP94955.1"/>
    </source>
</evidence>
<dbReference type="Gene3D" id="1.10.630.10">
    <property type="entry name" value="Cytochrome P450"/>
    <property type="match status" value="1"/>
</dbReference>
<gene>
    <name evidence="15" type="primary">Cyp6a13</name>
    <name evidence="15" type="ORF">EVAR_70419_1</name>
</gene>
<dbReference type="OrthoDB" id="2789670at2759"/>
<dbReference type="PANTHER" id="PTHR24292:SF54">
    <property type="entry name" value="CYP9F3-RELATED"/>
    <property type="match status" value="1"/>
</dbReference>
<evidence type="ECO:0000256" key="1">
    <source>
        <dbReference type="ARBA" id="ARBA00001971"/>
    </source>
</evidence>
<evidence type="ECO:0000256" key="4">
    <source>
        <dbReference type="ARBA" id="ARBA00010617"/>
    </source>
</evidence>
<keyword evidence="13" id="KW-0472">Membrane</keyword>
<evidence type="ECO:0000256" key="6">
    <source>
        <dbReference type="ARBA" id="ARBA00022617"/>
    </source>
</evidence>
<comment type="cofactor">
    <cofactor evidence="1">
        <name>heme</name>
        <dbReference type="ChEBI" id="CHEBI:30413"/>
    </cofactor>
</comment>
<name>A0A4C2A7J9_EUMVA</name>
<dbReference type="InterPro" id="IPR050476">
    <property type="entry name" value="Insect_CytP450_Detox"/>
</dbReference>
<comment type="caution">
    <text evidence="15">The sequence shown here is derived from an EMBL/GenBank/DDBJ whole genome shotgun (WGS) entry which is preliminary data.</text>
</comment>
<evidence type="ECO:0000256" key="11">
    <source>
        <dbReference type="ARBA" id="ARBA00023004"/>
    </source>
</evidence>
<dbReference type="GO" id="GO:0020037">
    <property type="term" value="F:heme binding"/>
    <property type="evidence" value="ECO:0007669"/>
    <property type="project" value="InterPro"/>
</dbReference>
<evidence type="ECO:0000256" key="13">
    <source>
        <dbReference type="ARBA" id="ARBA00023136"/>
    </source>
</evidence>
<dbReference type="EMBL" id="BGZK01002566">
    <property type="protein sequence ID" value="GBP94955.1"/>
    <property type="molecule type" value="Genomic_DNA"/>
</dbReference>
<dbReference type="GO" id="GO:0016712">
    <property type="term" value="F:oxidoreductase activity, acting on paired donors, with incorporation or reduction of molecular oxygen, reduced flavin or flavoprotein as one donor, and incorporation of one atom of oxygen"/>
    <property type="evidence" value="ECO:0007669"/>
    <property type="project" value="UniProtKB-EC"/>
</dbReference>
<evidence type="ECO:0000256" key="12">
    <source>
        <dbReference type="ARBA" id="ARBA00023033"/>
    </source>
</evidence>
<evidence type="ECO:0000256" key="14">
    <source>
        <dbReference type="ARBA" id="ARBA00047827"/>
    </source>
</evidence>
<dbReference type="Pfam" id="PF00067">
    <property type="entry name" value="p450"/>
    <property type="match status" value="1"/>
</dbReference>
<reference evidence="15 16" key="1">
    <citation type="journal article" date="2019" name="Commun. Biol.">
        <title>The bagworm genome reveals a unique fibroin gene that provides high tensile strength.</title>
        <authorList>
            <person name="Kono N."/>
            <person name="Nakamura H."/>
            <person name="Ohtoshi R."/>
            <person name="Tomita M."/>
            <person name="Numata K."/>
            <person name="Arakawa K."/>
        </authorList>
    </citation>
    <scope>NUCLEOTIDE SEQUENCE [LARGE SCALE GENOMIC DNA]</scope>
</reference>
<dbReference type="InterPro" id="IPR036396">
    <property type="entry name" value="Cyt_P450_sf"/>
</dbReference>
<evidence type="ECO:0000256" key="10">
    <source>
        <dbReference type="ARBA" id="ARBA00023002"/>
    </source>
</evidence>
<evidence type="ECO:0000313" key="16">
    <source>
        <dbReference type="Proteomes" id="UP000299102"/>
    </source>
</evidence>